<dbReference type="AlphaFoldDB" id="A0A1I5U238"/>
<dbReference type="OrthoDB" id="5336266at2"/>
<reference evidence="1 2" key="1">
    <citation type="submission" date="2016-10" db="EMBL/GenBank/DDBJ databases">
        <authorList>
            <person name="de Groot N.N."/>
        </authorList>
    </citation>
    <scope>NUCLEOTIDE SEQUENCE [LARGE SCALE GENOMIC DNA]</scope>
    <source>
        <strain evidence="1 2">EP1-55-1</strain>
    </source>
</reference>
<protein>
    <submittedName>
        <fullName evidence="1">Uncharacterized protein</fullName>
    </submittedName>
</protein>
<evidence type="ECO:0000313" key="1">
    <source>
        <dbReference type="EMBL" id="SFP88636.1"/>
    </source>
</evidence>
<dbReference type="RefSeq" id="WP_092913997.1">
    <property type="nucleotide sequence ID" value="NZ_FOXB01000052.1"/>
</dbReference>
<accession>A0A1I5U238</accession>
<sequence>MQTLTINIEDGFLEDFLAIVEHYKDKIHIQKDKNLEYDPYFYERQKQLQQDVKDIDSGKIELLSQKQYEKEMDNFFAELKSKYEN</sequence>
<dbReference type="Proteomes" id="UP000199227">
    <property type="component" value="Unassembled WGS sequence"/>
</dbReference>
<dbReference type="STRING" id="223786.SAMN05216234_1523"/>
<evidence type="ECO:0000313" key="2">
    <source>
        <dbReference type="Proteomes" id="UP000199227"/>
    </source>
</evidence>
<organism evidence="1 2">
    <name type="scientific">Hydrogenimonas thermophila</name>
    <dbReference type="NCBI Taxonomy" id="223786"/>
    <lineage>
        <taxon>Bacteria</taxon>
        <taxon>Pseudomonadati</taxon>
        <taxon>Campylobacterota</taxon>
        <taxon>Epsilonproteobacteria</taxon>
        <taxon>Campylobacterales</taxon>
        <taxon>Hydrogenimonadaceae</taxon>
        <taxon>Hydrogenimonas</taxon>
    </lineage>
</organism>
<proteinExistence type="predicted"/>
<gene>
    <name evidence="1" type="ORF">SAMN05216234_1523</name>
</gene>
<dbReference type="EMBL" id="FOXB01000052">
    <property type="protein sequence ID" value="SFP88636.1"/>
    <property type="molecule type" value="Genomic_DNA"/>
</dbReference>
<keyword evidence="2" id="KW-1185">Reference proteome</keyword>
<name>A0A1I5U238_9BACT</name>